<proteinExistence type="predicted"/>
<evidence type="ECO:0000313" key="1">
    <source>
        <dbReference type="EMBL" id="XDF89299.1"/>
    </source>
</evidence>
<dbReference type="Proteomes" id="UP000321408">
    <property type="component" value="Chromosome"/>
</dbReference>
<reference evidence="1 2" key="2">
    <citation type="journal article" date="2024" name="Int. J. Syst. Evol. Microbiol.">
        <title>Promethearchaeum syntrophicum gen. nov., sp. nov., an anaerobic, obligately syntrophic archaeon, the first isolate of the lineage 'Asgard' archaea, and proposal of the new archaeal phylum Promethearchaeota phyl. nov. and kingdom Promethearchaeati regn. nov.</title>
        <authorList>
            <person name="Imachi H."/>
            <person name="Nobu M.K."/>
            <person name="Kato S."/>
            <person name="Takaki Y."/>
            <person name="Miyazaki M."/>
            <person name="Miyata M."/>
            <person name="Ogawara M."/>
            <person name="Saito Y."/>
            <person name="Sakai S."/>
            <person name="Tahara Y.O."/>
            <person name="Takano Y."/>
            <person name="Tasumi E."/>
            <person name="Uematsu K."/>
            <person name="Yoshimura T."/>
            <person name="Itoh T."/>
            <person name="Ohkuma M."/>
            <person name="Takai K."/>
        </authorList>
    </citation>
    <scope>NUCLEOTIDE SEQUENCE [LARGE SCALE GENOMIC DNA]</scope>
    <source>
        <strain evidence="1 2">MK-D1</strain>
    </source>
</reference>
<sequence>MIYNSKKKKTQKIRGIEPNIVERLQFSWKVIYPANHFIKEDEIWEYEEDAIRRYRKERKGEIEYNHHFEKKDRRNYLIIIIRQQNILTKVGKKFGSNIRK</sequence>
<dbReference type="EMBL" id="CP042905">
    <property type="protein sequence ID" value="XDF89299.1"/>
    <property type="molecule type" value="Genomic_DNA"/>
</dbReference>
<keyword evidence="2" id="KW-1185">Reference proteome</keyword>
<gene>
    <name evidence="1" type="ORF">DSAG12_04350</name>
</gene>
<evidence type="ECO:0000313" key="2">
    <source>
        <dbReference type="Proteomes" id="UP000321408"/>
    </source>
</evidence>
<accession>A0AC61ZU19</accession>
<name>A0AC61ZU19_9ARCH</name>
<protein>
    <submittedName>
        <fullName evidence="1">Uncharacterized protein</fullName>
    </submittedName>
</protein>
<reference evidence="1 2" key="1">
    <citation type="journal article" date="2020" name="Nature">
        <title>Isolation of an archaeon at the prokaryote-eukaryote interface.</title>
        <authorList>
            <person name="Imachi H."/>
            <person name="Nobu M.K."/>
            <person name="Nakahara N."/>
            <person name="Morono Y."/>
            <person name="Ogawara M."/>
            <person name="Takaki Y."/>
            <person name="Takano Y."/>
            <person name="Uematsu K."/>
            <person name="Ikuta T."/>
            <person name="Ito M."/>
            <person name="Matsui Y."/>
            <person name="Miyazaki M."/>
            <person name="Murata K."/>
            <person name="Saito Y."/>
            <person name="Sakai S."/>
            <person name="Song C."/>
            <person name="Tasumi E."/>
            <person name="Yamanaka Y."/>
            <person name="Yamaguchi T."/>
            <person name="Kamagata Y."/>
            <person name="Tamaki H."/>
            <person name="Takai K."/>
        </authorList>
    </citation>
    <scope>NUCLEOTIDE SEQUENCE [LARGE SCALE GENOMIC DNA]</scope>
    <source>
        <strain evidence="1 2">MK-D1</strain>
    </source>
</reference>
<organism evidence="1 2">
    <name type="scientific">Promethearchaeum syntrophicum</name>
    <dbReference type="NCBI Taxonomy" id="2594042"/>
    <lineage>
        <taxon>Archaea</taxon>
        <taxon>Promethearchaeati</taxon>
        <taxon>Promethearchaeota</taxon>
        <taxon>Promethearchaeia</taxon>
        <taxon>Promethearchaeales</taxon>
        <taxon>Promethearchaeaceae</taxon>
        <taxon>Promethearchaeum</taxon>
    </lineage>
</organism>